<feature type="region of interest" description="Disordered" evidence="2">
    <location>
        <begin position="330"/>
        <end position="350"/>
    </location>
</feature>
<dbReference type="Proteomes" id="UP001359559">
    <property type="component" value="Unassembled WGS sequence"/>
</dbReference>
<keyword evidence="1" id="KW-0175">Coiled coil</keyword>
<dbReference type="EMBL" id="JAYKXN010000004">
    <property type="protein sequence ID" value="KAK7293064.1"/>
    <property type="molecule type" value="Genomic_DNA"/>
</dbReference>
<evidence type="ECO:0000256" key="1">
    <source>
        <dbReference type="SAM" id="Coils"/>
    </source>
</evidence>
<feature type="region of interest" description="Disordered" evidence="2">
    <location>
        <begin position="668"/>
        <end position="700"/>
    </location>
</feature>
<feature type="compositionally biased region" description="Basic and acidic residues" evidence="2">
    <location>
        <begin position="668"/>
        <end position="678"/>
    </location>
</feature>
<reference evidence="3 4" key="1">
    <citation type="submission" date="2024-01" db="EMBL/GenBank/DDBJ databases">
        <title>The genomes of 5 underutilized Papilionoideae crops provide insights into root nodulation and disease resistance.</title>
        <authorList>
            <person name="Yuan L."/>
        </authorList>
    </citation>
    <scope>NUCLEOTIDE SEQUENCE [LARGE SCALE GENOMIC DNA]</scope>
    <source>
        <strain evidence="3">LY-2023</strain>
        <tissue evidence="3">Leaf</tissue>
    </source>
</reference>
<evidence type="ECO:0000256" key="2">
    <source>
        <dbReference type="SAM" id="MobiDB-lite"/>
    </source>
</evidence>
<proteinExistence type="predicted"/>
<feature type="coiled-coil region" evidence="1">
    <location>
        <begin position="172"/>
        <end position="199"/>
    </location>
</feature>
<evidence type="ECO:0000313" key="4">
    <source>
        <dbReference type="Proteomes" id="UP001359559"/>
    </source>
</evidence>
<comment type="caution">
    <text evidence="3">The sequence shown here is derived from an EMBL/GenBank/DDBJ whole genome shotgun (WGS) entry which is preliminary data.</text>
</comment>
<evidence type="ECO:0000313" key="3">
    <source>
        <dbReference type="EMBL" id="KAK7293064.1"/>
    </source>
</evidence>
<dbReference type="AlphaFoldDB" id="A0AAN9J9A4"/>
<name>A0AAN9J9A4_CLITE</name>
<protein>
    <submittedName>
        <fullName evidence="3">Uncharacterized protein</fullName>
    </submittedName>
</protein>
<sequence>MLPHKTLSLAIKDNSSRQFEVRNELNGKRDQGDSSNRIHENPMLDDALNRFQVNLNKYIMVDNDTDDDYGNNYIPNECTDANPMIGYKENVVSNMEIDKSNVNNIGNYSPKIDMGKVVVATTKEDNLIRCTTEHVLLKLDGKMVKITSKGCGRKRKPLQDVKLKVVHVPLQREDNEKVKEDAEEIHDNLNKKGKLLQENKEPGNNDNIVEDLIAQKEVENLSNMPLSAVSPFPRTLQEDTSKSILRGNNDESNSLREQSISLKHIKNDFLMKGQGVVNEEIIAVTDKDMSSEDMEIGNTKNAIALMTEDNDSDNEIMEIAEVMTTTLPGHVNGHKKSSYKKKETQEDEEEIEEIPRKQKAPIINEILVDYFFLYNGKRYRMNQNPYLVHSSSIMLGDFLSSEVHISQVDTWGLGYNQTFGSSSIATQFVSSNNEVFHHDKMAKMTVSPNTNNTMMNMSSPQSASVHRPSKKRNIDLNIPYSDIINGEESNIDQTSSFDFYSNGKIANKYKPNLDRKGEQPDITSFGSGTCSEKMPKGIFHLGECSNTELEIENSKIPNQFDDSFSSIPCHSILGSYSSIKLDKGSTNAINPNVTMFEKRNKSDSSSSMNRFKLFGFDLEKQIPIKNSSAHEIPENLLNSAHGSSFDMLNRNPVEFTKLGDPRNCCMMDKEDHKYEKNNSKKRSHSPSQHESNQKKTYKKH</sequence>
<accession>A0AAN9J9A4</accession>
<organism evidence="3 4">
    <name type="scientific">Clitoria ternatea</name>
    <name type="common">Butterfly pea</name>
    <dbReference type="NCBI Taxonomy" id="43366"/>
    <lineage>
        <taxon>Eukaryota</taxon>
        <taxon>Viridiplantae</taxon>
        <taxon>Streptophyta</taxon>
        <taxon>Embryophyta</taxon>
        <taxon>Tracheophyta</taxon>
        <taxon>Spermatophyta</taxon>
        <taxon>Magnoliopsida</taxon>
        <taxon>eudicotyledons</taxon>
        <taxon>Gunneridae</taxon>
        <taxon>Pentapetalae</taxon>
        <taxon>rosids</taxon>
        <taxon>fabids</taxon>
        <taxon>Fabales</taxon>
        <taxon>Fabaceae</taxon>
        <taxon>Papilionoideae</taxon>
        <taxon>50 kb inversion clade</taxon>
        <taxon>NPAAA clade</taxon>
        <taxon>indigoferoid/millettioid clade</taxon>
        <taxon>Phaseoleae</taxon>
        <taxon>Clitoria</taxon>
    </lineage>
</organism>
<gene>
    <name evidence="3" type="ORF">RJT34_15925</name>
</gene>
<keyword evidence="4" id="KW-1185">Reference proteome</keyword>